<dbReference type="EMBL" id="KI395608">
    <property type="protein sequence ID" value="ERM97973.1"/>
    <property type="molecule type" value="Genomic_DNA"/>
</dbReference>
<gene>
    <name evidence="2" type="ORF">AMTR_s00117p00108080</name>
</gene>
<feature type="compositionally biased region" description="Polar residues" evidence="1">
    <location>
        <begin position="49"/>
        <end position="66"/>
    </location>
</feature>
<protein>
    <submittedName>
        <fullName evidence="2">Uncharacterized protein</fullName>
    </submittedName>
</protein>
<dbReference type="Proteomes" id="UP000017836">
    <property type="component" value="Unassembled WGS sequence"/>
</dbReference>
<proteinExistence type="predicted"/>
<dbReference type="Gramene" id="ERM97973">
    <property type="protein sequence ID" value="ERM97973"/>
    <property type="gene ID" value="AMTR_s00117p00108080"/>
</dbReference>
<evidence type="ECO:0000313" key="3">
    <source>
        <dbReference type="Proteomes" id="UP000017836"/>
    </source>
</evidence>
<keyword evidence="3" id="KW-1185">Reference proteome</keyword>
<organism evidence="2 3">
    <name type="scientific">Amborella trichopoda</name>
    <dbReference type="NCBI Taxonomy" id="13333"/>
    <lineage>
        <taxon>Eukaryota</taxon>
        <taxon>Viridiplantae</taxon>
        <taxon>Streptophyta</taxon>
        <taxon>Embryophyta</taxon>
        <taxon>Tracheophyta</taxon>
        <taxon>Spermatophyta</taxon>
        <taxon>Magnoliopsida</taxon>
        <taxon>Amborellales</taxon>
        <taxon>Amborellaceae</taxon>
        <taxon>Amborella</taxon>
    </lineage>
</organism>
<evidence type="ECO:0000256" key="1">
    <source>
        <dbReference type="SAM" id="MobiDB-lite"/>
    </source>
</evidence>
<name>W1NR38_AMBTC</name>
<reference evidence="3" key="1">
    <citation type="journal article" date="2013" name="Science">
        <title>The Amborella genome and the evolution of flowering plants.</title>
        <authorList>
            <consortium name="Amborella Genome Project"/>
        </authorList>
    </citation>
    <scope>NUCLEOTIDE SEQUENCE [LARGE SCALE GENOMIC DNA]</scope>
</reference>
<dbReference type="AlphaFoldDB" id="W1NR38"/>
<sequence>MVEHLHQHLDSLQGLGPESRPQQKTSPLRRALQIRGVSPLYARRGEGEASQNNKRNCFPTRSTSPSYRPTIKALRFLSDTSFNHTDVGHHRGASFDHHSSLLTPHLSGTIVKASAVNSAATSPLRRHHQQGMRRISRCFVSLASLSSSTHHSTNASSSEHHLDALIPALIRFPGLHSRGM</sequence>
<accession>W1NR38</accession>
<feature type="region of interest" description="Disordered" evidence="1">
    <location>
        <begin position="1"/>
        <end position="66"/>
    </location>
</feature>
<evidence type="ECO:0000313" key="2">
    <source>
        <dbReference type="EMBL" id="ERM97973.1"/>
    </source>
</evidence>
<dbReference type="HOGENOM" id="CLU_1498279_0_0_1"/>